<dbReference type="GO" id="GO:0008270">
    <property type="term" value="F:zinc ion binding"/>
    <property type="evidence" value="ECO:0007669"/>
    <property type="project" value="UniProtKB-KW"/>
</dbReference>
<evidence type="ECO:0000256" key="3">
    <source>
        <dbReference type="ARBA" id="ARBA00022833"/>
    </source>
</evidence>
<dbReference type="InterPro" id="IPR017907">
    <property type="entry name" value="Znf_RING_CS"/>
</dbReference>
<dbReference type="PROSITE" id="PS00518">
    <property type="entry name" value="ZF_RING_1"/>
    <property type="match status" value="1"/>
</dbReference>
<evidence type="ECO:0000313" key="8">
    <source>
        <dbReference type="Proteomes" id="UP000265618"/>
    </source>
</evidence>
<dbReference type="AlphaFoldDB" id="A0A9K3GP28"/>
<keyword evidence="1" id="KW-0479">Metal-binding</keyword>
<sequence length="319" mass="33822">PRPRYPTQSPAVTAGLALAREVQREVAMGYGRGYMSSWQRTRQAREENRERERERTRQATVEARARTHPPSPSLSLSPSPFHSPLWEGERGRAEQDSVVDLLSGGSSPALEGLGVLEAGMEATRTLSPLRIPLALPVPPDSLSLSGSDPVTSGLKLHPLSREVSFFRSSPRSASLPSTLEGETVAEIGCVDIDIDIPPTSLPSAEGHESASQTPSSEASQVSHILSCPICLDPFCSGSRGTLSPPDPSDSPLSDVSEDTARLVSDIASGTLSDPVSLVPCGHSFCRGCVDTLYCTSPTLSCPLCKAEVLMAAPNVALKQ</sequence>
<organism evidence="7 8">
    <name type="scientific">Kipferlia bialata</name>
    <dbReference type="NCBI Taxonomy" id="797122"/>
    <lineage>
        <taxon>Eukaryota</taxon>
        <taxon>Metamonada</taxon>
        <taxon>Carpediemonas-like organisms</taxon>
        <taxon>Kipferlia</taxon>
    </lineage>
</organism>
<dbReference type="OrthoDB" id="654191at2759"/>
<proteinExistence type="predicted"/>
<dbReference type="InterPro" id="IPR018957">
    <property type="entry name" value="Znf_C3HC4_RING-type"/>
</dbReference>
<dbReference type="Proteomes" id="UP000265618">
    <property type="component" value="Unassembled WGS sequence"/>
</dbReference>
<dbReference type="Gene3D" id="3.30.40.10">
    <property type="entry name" value="Zinc/RING finger domain, C3HC4 (zinc finger)"/>
    <property type="match status" value="1"/>
</dbReference>
<gene>
    <name evidence="7" type="ORF">KIPB_012806</name>
</gene>
<feature type="compositionally biased region" description="Basic and acidic residues" evidence="5">
    <location>
        <begin position="43"/>
        <end position="57"/>
    </location>
</feature>
<feature type="region of interest" description="Disordered" evidence="5">
    <location>
        <begin position="198"/>
        <end position="217"/>
    </location>
</feature>
<protein>
    <recommendedName>
        <fullName evidence="6">RING-type domain-containing protein</fullName>
    </recommendedName>
</protein>
<evidence type="ECO:0000256" key="5">
    <source>
        <dbReference type="SAM" id="MobiDB-lite"/>
    </source>
</evidence>
<feature type="non-terminal residue" evidence="7">
    <location>
        <position position="319"/>
    </location>
</feature>
<evidence type="ECO:0000259" key="6">
    <source>
        <dbReference type="PROSITE" id="PS50089"/>
    </source>
</evidence>
<keyword evidence="2 4" id="KW-0863">Zinc-finger</keyword>
<dbReference type="EMBL" id="BDIP01005802">
    <property type="protein sequence ID" value="GIQ90132.1"/>
    <property type="molecule type" value="Genomic_DNA"/>
</dbReference>
<accession>A0A9K3GP28</accession>
<keyword evidence="8" id="KW-1185">Reference proteome</keyword>
<feature type="region of interest" description="Disordered" evidence="5">
    <location>
        <begin position="30"/>
        <end position="92"/>
    </location>
</feature>
<keyword evidence="3" id="KW-0862">Zinc</keyword>
<evidence type="ECO:0000256" key="1">
    <source>
        <dbReference type="ARBA" id="ARBA00022723"/>
    </source>
</evidence>
<reference evidence="7 8" key="1">
    <citation type="journal article" date="2018" name="PLoS ONE">
        <title>The draft genome of Kipferlia bialata reveals reductive genome evolution in fornicate parasites.</title>
        <authorList>
            <person name="Tanifuji G."/>
            <person name="Takabayashi S."/>
            <person name="Kume K."/>
            <person name="Takagi M."/>
            <person name="Nakayama T."/>
            <person name="Kamikawa R."/>
            <person name="Inagaki Y."/>
            <person name="Hashimoto T."/>
        </authorList>
    </citation>
    <scope>NUCLEOTIDE SEQUENCE [LARGE SCALE GENOMIC DNA]</scope>
    <source>
        <strain evidence="7">NY0173</strain>
    </source>
</reference>
<dbReference type="InterPro" id="IPR013083">
    <property type="entry name" value="Znf_RING/FYVE/PHD"/>
</dbReference>
<dbReference type="SUPFAM" id="SSF57850">
    <property type="entry name" value="RING/U-box"/>
    <property type="match status" value="1"/>
</dbReference>
<dbReference type="InterPro" id="IPR001841">
    <property type="entry name" value="Znf_RING"/>
</dbReference>
<evidence type="ECO:0000256" key="4">
    <source>
        <dbReference type="PROSITE-ProRule" id="PRU00175"/>
    </source>
</evidence>
<evidence type="ECO:0000313" key="7">
    <source>
        <dbReference type="EMBL" id="GIQ90132.1"/>
    </source>
</evidence>
<dbReference type="Pfam" id="PF00097">
    <property type="entry name" value="zf-C3HC4"/>
    <property type="match status" value="1"/>
</dbReference>
<feature type="compositionally biased region" description="Low complexity" evidence="5">
    <location>
        <begin position="73"/>
        <end position="85"/>
    </location>
</feature>
<evidence type="ECO:0000256" key="2">
    <source>
        <dbReference type="ARBA" id="ARBA00022771"/>
    </source>
</evidence>
<feature type="non-terminal residue" evidence="7">
    <location>
        <position position="1"/>
    </location>
</feature>
<dbReference type="SMART" id="SM00184">
    <property type="entry name" value="RING"/>
    <property type="match status" value="1"/>
</dbReference>
<comment type="caution">
    <text evidence="7">The sequence shown here is derived from an EMBL/GenBank/DDBJ whole genome shotgun (WGS) entry which is preliminary data.</text>
</comment>
<dbReference type="PROSITE" id="PS50089">
    <property type="entry name" value="ZF_RING_2"/>
    <property type="match status" value="1"/>
</dbReference>
<name>A0A9K3GP28_9EUKA</name>
<feature type="domain" description="RING-type" evidence="6">
    <location>
        <begin position="227"/>
        <end position="305"/>
    </location>
</feature>